<feature type="compositionally biased region" description="Basic and acidic residues" evidence="5">
    <location>
        <begin position="815"/>
        <end position="826"/>
    </location>
</feature>
<dbReference type="InterPro" id="IPR027417">
    <property type="entry name" value="P-loop_NTPase"/>
</dbReference>
<dbReference type="PANTHER" id="PTHR18934">
    <property type="entry name" value="ATP-DEPENDENT RNA HELICASE"/>
    <property type="match status" value="1"/>
</dbReference>
<evidence type="ECO:0008006" key="10">
    <source>
        <dbReference type="Google" id="ProtNLM"/>
    </source>
</evidence>
<protein>
    <recommendedName>
        <fullName evidence="10">RNA helicase</fullName>
    </recommendedName>
</protein>
<feature type="compositionally biased region" description="Acidic residues" evidence="5">
    <location>
        <begin position="1996"/>
        <end position="2007"/>
    </location>
</feature>
<dbReference type="SMART" id="SM00490">
    <property type="entry name" value="HELICc"/>
    <property type="match status" value="1"/>
</dbReference>
<dbReference type="InterPro" id="IPR011545">
    <property type="entry name" value="DEAD/DEAH_box_helicase_dom"/>
</dbReference>
<feature type="compositionally biased region" description="Basic and acidic residues" evidence="5">
    <location>
        <begin position="529"/>
        <end position="549"/>
    </location>
</feature>
<organism evidence="8 9">
    <name type="scientific">Aduncisulcus paluster</name>
    <dbReference type="NCBI Taxonomy" id="2918883"/>
    <lineage>
        <taxon>Eukaryota</taxon>
        <taxon>Metamonada</taxon>
        <taxon>Carpediemonas-like organisms</taxon>
        <taxon>Aduncisulcus</taxon>
    </lineage>
</organism>
<dbReference type="CDD" id="cd18791">
    <property type="entry name" value="SF2_C_RHA"/>
    <property type="match status" value="1"/>
</dbReference>
<dbReference type="Pfam" id="PF00271">
    <property type="entry name" value="Helicase_C"/>
    <property type="match status" value="1"/>
</dbReference>
<feature type="compositionally biased region" description="Basic residues" evidence="5">
    <location>
        <begin position="8"/>
        <end position="33"/>
    </location>
</feature>
<dbReference type="PANTHER" id="PTHR18934:SF91">
    <property type="entry name" value="PRE-MRNA-SPLICING FACTOR ATP-DEPENDENT RNA HELICASE PRP16"/>
    <property type="match status" value="1"/>
</dbReference>
<evidence type="ECO:0000259" key="6">
    <source>
        <dbReference type="PROSITE" id="PS51192"/>
    </source>
</evidence>
<evidence type="ECO:0000256" key="4">
    <source>
        <dbReference type="ARBA" id="ARBA00022840"/>
    </source>
</evidence>
<sequence length="2172" mass="243474">MEWDELKKKKSKAQKKKQPKPNKKKEKKGKGGKRVFPLDEPNVKYVKKSSKKPKSKDPVIRYKVPLMMTNPSFPIFYPKASKGISPINLGCTSHDSWSNLFCKAVEQLPVSVVTGFTGCGKSTKIPPLIVKSFPNSYVLVIQPRRLATERLAQYICDTIDGFRLGYEVGIVMGQKKQISPFTRVILATAGSAMNMILSGEFDHITHVIVDEIHERDSSSELCLSLMLQRLDSVKVIVMSATLNLVGLCNYLAAAMDKKTLDQAGKFRVSTGSAISRNRSYLIKIITALNLEIERRQATGDDLVEINKKIKKDVKSSQSRTLKSLSDSQLEYASYSLARNKSLMDSLYLETEEGYVPHLDLSMALHSDSMTFPIHCVSSSKCYNIIDSMATKLGYDGFMEVSLLGIKTIAERCGYNFGDNHVPNSTKSMLHKLTHFHNLTMFLDYGKKQHQKGGISGADIETQPDESSPSSPSSSAGESSEPFEKAKPSKLSFGSISGLHSALQECIREGVDEFYEALRFVADKEFERKESERYGGGRHGGYDRGYDKRDSRRRNKHSKQSSLRSFITSTQRKLFHWYSFNKFLYAETVGGAGFNPKHSQKIGSGSSASSSSPQLSSPVSSPSSSTSSTSSSSSTSILGDQYEHRDSRRRNKHSKQSSLRSFITSTQRKLFHWYSFNKFLYAETVGGAGFNPKHSQKIGSGSSASSSSPQLSSPVSSPSSSTSSTSSSSSTSILGDQYEHVNAGPRLEDGVIPFTSAHLIHMGACEWMRTEMRRENALCHLQELDHRYGENLLTPLLATVKDFIIEDEKKITNLAKEQEKAQKHSEIQEEESDEEEEKGGETDDSEVSQVENNPRGDILVFLPSTKLLQGFHKMLIDSPSIESSCEVVILHSRLSAEAVQHSSFSPPEYPKTRKILLSTNISETSLTFPRVICVIDSCLSRERKRVNESSGGSGFILSTTLSTLSAMKQRRGRVGRVQPGVYIQMLPASITSSFPSDTVNKMINEDRSSDVLRLSVPFLPFDGWKALTNTYSAPAFSINLAIEKCMKFGLLVEGPSSTMVHALLLYAVMVSKRDGEGRGEGEKALWRQLEKIRARITPEYKPHLSSPMPISAIEYSQAHEVLYDHKPQLTSLGMITAQIPYDIEASRAALMCALCGFPLMGSLYLGTSVYTPIGVKEFGSGNTAKDLCRAIFSSFQFPDSENPFFCSHSGLSMGVAVAIWRMSFPCASSNPTLEEIEWCDSLFLSPTGLRRAELTTLTILSVFAQFGMFHPLNPQEEALLRGIAPLDEFSVSDWSVCGLFDEFRRCWDLHHVHPIQMIENMVFCANSHQIYESSRVEKRKSRKGKDRGGRGRRRGRDDDDNSIESFEDRKEISFFPNVSISPPKSFHDIVKSVYSKDETFSDDSLNHISFIDDPASHIELLEGYRCPIVPKLSFENVSTEILGSIGKDLFVPTDSIDSMKFPFCSVIPVAFDKGVMKKLTEKIVSSSEQGENLFLGIEKNPQKLYVFVAGCSVALAFRRISKSFSLSLRIPSDDILLANKHVFFQIYWGLSGFGPMVRLPHELISLKGDEAEMAHKKFEYSLFKGLFKPFNSQYPSKMSDITKHNMYRAILGEDNLKLDVFQGYKAYVYECNCHGKITIRCPDADLSISDFLIHKRDSQFSPFKPLVPQRLTKREIALEGIESSSSSTCRVMPTPFSRYFTANKFSIVAPSSLMRVGPVLLMFEHCNMSDAWNPMVNGHMKDCRIAIPVEMCNCEFPETKCTCGAHSVREGDGQGVSLCEGRGFKYVTPDRIDFGDGKSFADISESEAINRMNENVCWVGWLIIYIFSILMSNNNMCFVFSNEDTNQKQFDSMLFKAKRELNKILESDLSEEAKRQKAAIQAEELVEFIEMICQSGVCVGQKHETSRCYLQLFPIDIVSADEWEQKKRQKEREQAWKGKKEKTMGRSEYDEMDAVFDDQEIVDDDDFEIVMDSSEEEEKEGKEHSKEEASIEVETSKEEEEPEDEEEVKSETKPSSSHPSLIPLYSDNLAEYLSTHSIVVILRCVIELIVAFKYTLNCSFSDKLDISLLSLPSLFATDPVQFKGSLFPSVLAHCMRVCVPLSLDKKIPFSMSTSGYGWNQRPDMPPDMKISISCIKWSVGMSQKMEEEEKEIAKQLKDQDILEMFELIGGLDI</sequence>
<keyword evidence="4" id="KW-0067">ATP-binding</keyword>
<reference evidence="8" key="1">
    <citation type="submission" date="2022-03" db="EMBL/GenBank/DDBJ databases">
        <title>Draft genome sequence of Aduncisulcus paluster, a free-living microaerophilic Fornicata.</title>
        <authorList>
            <person name="Yuyama I."/>
            <person name="Kume K."/>
            <person name="Tamura T."/>
            <person name="Inagaki Y."/>
            <person name="Hashimoto T."/>
        </authorList>
    </citation>
    <scope>NUCLEOTIDE SEQUENCE</scope>
    <source>
        <strain evidence="8">NY0171</strain>
    </source>
</reference>
<feature type="compositionally biased region" description="Low complexity" evidence="5">
    <location>
        <begin position="464"/>
        <end position="479"/>
    </location>
</feature>
<feature type="region of interest" description="Disordered" evidence="5">
    <location>
        <begin position="1930"/>
        <end position="1956"/>
    </location>
</feature>
<keyword evidence="1" id="KW-0547">Nucleotide-binding</keyword>
<feature type="region of interest" description="Disordered" evidence="5">
    <location>
        <begin position="1"/>
        <end position="41"/>
    </location>
</feature>
<keyword evidence="9" id="KW-1185">Reference proteome</keyword>
<evidence type="ECO:0000256" key="2">
    <source>
        <dbReference type="ARBA" id="ARBA00022801"/>
    </source>
</evidence>
<dbReference type="Proteomes" id="UP001057375">
    <property type="component" value="Unassembled WGS sequence"/>
</dbReference>
<feature type="region of interest" description="Disordered" evidence="5">
    <location>
        <begin position="596"/>
        <end position="659"/>
    </location>
</feature>
<evidence type="ECO:0000256" key="1">
    <source>
        <dbReference type="ARBA" id="ARBA00022741"/>
    </source>
</evidence>
<keyword evidence="3" id="KW-0347">Helicase</keyword>
<feature type="compositionally biased region" description="Acidic residues" evidence="5">
    <location>
        <begin position="827"/>
        <end position="845"/>
    </location>
</feature>
<name>A0ABQ5KK70_9EUKA</name>
<dbReference type="PROSITE" id="PS51192">
    <property type="entry name" value="HELICASE_ATP_BIND_1"/>
    <property type="match status" value="1"/>
</dbReference>
<feature type="compositionally biased region" description="Low complexity" evidence="5">
    <location>
        <begin position="699"/>
        <end position="731"/>
    </location>
</feature>
<evidence type="ECO:0000256" key="5">
    <source>
        <dbReference type="SAM" id="MobiDB-lite"/>
    </source>
</evidence>
<dbReference type="Gene3D" id="3.40.50.300">
    <property type="entry name" value="P-loop containing nucleotide triphosphate hydrolases"/>
    <property type="match status" value="2"/>
</dbReference>
<feature type="compositionally biased region" description="Low complexity" evidence="5">
    <location>
        <begin position="603"/>
        <end position="635"/>
    </location>
</feature>
<feature type="region of interest" description="Disordered" evidence="5">
    <location>
        <begin position="1972"/>
        <end position="2019"/>
    </location>
</feature>
<dbReference type="PROSITE" id="PS51194">
    <property type="entry name" value="HELICASE_CTER"/>
    <property type="match status" value="1"/>
</dbReference>
<dbReference type="SMART" id="SM00487">
    <property type="entry name" value="DEXDc"/>
    <property type="match status" value="1"/>
</dbReference>
<feature type="compositionally biased region" description="Basic residues" evidence="5">
    <location>
        <begin position="1336"/>
        <end position="1353"/>
    </location>
</feature>
<feature type="domain" description="Helicase ATP-binding" evidence="6">
    <location>
        <begin position="102"/>
        <end position="260"/>
    </location>
</feature>
<gene>
    <name evidence="8" type="ORF">ADUPG1_006949</name>
</gene>
<evidence type="ECO:0000313" key="9">
    <source>
        <dbReference type="Proteomes" id="UP001057375"/>
    </source>
</evidence>
<dbReference type="CDD" id="cd17917">
    <property type="entry name" value="DEXHc_RHA-like"/>
    <property type="match status" value="1"/>
</dbReference>
<proteinExistence type="predicted"/>
<dbReference type="InterPro" id="IPR014001">
    <property type="entry name" value="Helicase_ATP-bd"/>
</dbReference>
<dbReference type="EMBL" id="BQXS01010082">
    <property type="protein sequence ID" value="GKT32902.1"/>
    <property type="molecule type" value="Genomic_DNA"/>
</dbReference>
<feature type="region of interest" description="Disordered" evidence="5">
    <location>
        <begin position="692"/>
        <end position="733"/>
    </location>
</feature>
<dbReference type="Pfam" id="PF00270">
    <property type="entry name" value="DEAD"/>
    <property type="match status" value="1"/>
</dbReference>
<dbReference type="SUPFAM" id="SSF52540">
    <property type="entry name" value="P-loop containing nucleoside triphosphate hydrolases"/>
    <property type="match status" value="2"/>
</dbReference>
<feature type="region of interest" description="Disordered" evidence="5">
    <location>
        <begin position="815"/>
        <end position="849"/>
    </location>
</feature>
<evidence type="ECO:0000256" key="3">
    <source>
        <dbReference type="ARBA" id="ARBA00022806"/>
    </source>
</evidence>
<feature type="compositionally biased region" description="Basic and acidic residues" evidence="5">
    <location>
        <begin position="1978"/>
        <end position="1988"/>
    </location>
</feature>
<keyword evidence="2" id="KW-0378">Hydrolase</keyword>
<feature type="region of interest" description="Disordered" evidence="5">
    <location>
        <begin position="449"/>
        <end position="487"/>
    </location>
</feature>
<evidence type="ECO:0000313" key="8">
    <source>
        <dbReference type="EMBL" id="GKT32902.1"/>
    </source>
</evidence>
<dbReference type="InterPro" id="IPR001650">
    <property type="entry name" value="Helicase_C-like"/>
</dbReference>
<evidence type="ECO:0000259" key="7">
    <source>
        <dbReference type="PROSITE" id="PS51194"/>
    </source>
</evidence>
<feature type="region of interest" description="Disordered" evidence="5">
    <location>
        <begin position="1334"/>
        <end position="1361"/>
    </location>
</feature>
<feature type="compositionally biased region" description="Basic and acidic residues" evidence="5">
    <location>
        <begin position="1930"/>
        <end position="1948"/>
    </location>
</feature>
<feature type="region of interest" description="Disordered" evidence="5">
    <location>
        <begin position="529"/>
        <end position="563"/>
    </location>
</feature>
<accession>A0ABQ5KK70</accession>
<comment type="caution">
    <text evidence="8">The sequence shown here is derived from an EMBL/GenBank/DDBJ whole genome shotgun (WGS) entry which is preliminary data.</text>
</comment>
<feature type="domain" description="Helicase C-terminal" evidence="7">
    <location>
        <begin position="841"/>
        <end position="1031"/>
    </location>
</feature>